<dbReference type="RefSeq" id="WP_205017500.1">
    <property type="nucleotide sequence ID" value="NZ_JAFBEI010000030.1"/>
</dbReference>
<dbReference type="Proteomes" id="UP000809081">
    <property type="component" value="Unassembled WGS sequence"/>
</dbReference>
<keyword evidence="3" id="KW-1185">Reference proteome</keyword>
<reference evidence="2 3" key="1">
    <citation type="submission" date="2021-01" db="EMBL/GenBank/DDBJ databases">
        <title>Genomic Encyclopedia of Type Strains, Phase IV (KMG-IV): sequencing the most valuable type-strain genomes for metagenomic binning, comparative biology and taxonomic classification.</title>
        <authorList>
            <person name="Goeker M."/>
        </authorList>
    </citation>
    <scope>NUCLEOTIDE SEQUENCE [LARGE SCALE GENOMIC DNA]</scope>
    <source>
        <strain evidence="2 3">DSM 27513</strain>
    </source>
</reference>
<evidence type="ECO:0000313" key="2">
    <source>
        <dbReference type="EMBL" id="MBM7636631.1"/>
    </source>
</evidence>
<evidence type="ECO:0000256" key="1">
    <source>
        <dbReference type="SAM" id="Phobius"/>
    </source>
</evidence>
<proteinExistence type="predicted"/>
<name>A0ABS2PNF3_9STRE</name>
<organism evidence="2 3">
    <name type="scientific">Streptococcus saliviloxodontae</name>
    <dbReference type="NCBI Taxonomy" id="1349416"/>
    <lineage>
        <taxon>Bacteria</taxon>
        <taxon>Bacillati</taxon>
        <taxon>Bacillota</taxon>
        <taxon>Bacilli</taxon>
        <taxon>Lactobacillales</taxon>
        <taxon>Streptococcaceae</taxon>
        <taxon>Streptococcus</taxon>
    </lineage>
</organism>
<protein>
    <submittedName>
        <fullName evidence="2">Uncharacterized protein</fullName>
    </submittedName>
</protein>
<comment type="caution">
    <text evidence="2">The sequence shown here is derived from an EMBL/GenBank/DDBJ whole genome shotgun (WGS) entry which is preliminary data.</text>
</comment>
<dbReference type="EMBL" id="JAFBEI010000030">
    <property type="protein sequence ID" value="MBM7636631.1"/>
    <property type="molecule type" value="Genomic_DNA"/>
</dbReference>
<sequence length="63" mass="7018">MAKRYNGHIKSNGMFSVREVSSLNGGLACLIIFVSAYLVLQWLATVLFPFIYQMAIGLLNYSS</sequence>
<keyword evidence="1" id="KW-1133">Transmembrane helix</keyword>
<keyword evidence="1" id="KW-0812">Transmembrane</keyword>
<gene>
    <name evidence="2" type="ORF">JOC31_001455</name>
</gene>
<feature type="transmembrane region" description="Helical" evidence="1">
    <location>
        <begin position="21"/>
        <end position="40"/>
    </location>
</feature>
<keyword evidence="1" id="KW-0472">Membrane</keyword>
<evidence type="ECO:0000313" key="3">
    <source>
        <dbReference type="Proteomes" id="UP000809081"/>
    </source>
</evidence>
<accession>A0ABS2PNF3</accession>